<feature type="non-terminal residue" evidence="1">
    <location>
        <position position="73"/>
    </location>
</feature>
<protein>
    <submittedName>
        <fullName evidence="1">Uncharacterized protein</fullName>
    </submittedName>
</protein>
<accession>A0A061QTX3</accession>
<sequence>MEISLLQILGISQASRCSHDVWVDPKQCGLAKYWQSTRRMTCNSDPCSRNSGKITPLVSGSKGCDLVVGHHIL</sequence>
<dbReference type="AlphaFoldDB" id="A0A061QTX3"/>
<evidence type="ECO:0000313" key="1">
    <source>
        <dbReference type="EMBL" id="JAC61914.1"/>
    </source>
</evidence>
<gene>
    <name evidence="1" type="ORF">TSPGSL018_24806</name>
</gene>
<proteinExistence type="predicted"/>
<name>A0A061QTX3_9CHLO</name>
<organism evidence="1">
    <name type="scientific">Tetraselmis sp. GSL018</name>
    <dbReference type="NCBI Taxonomy" id="582737"/>
    <lineage>
        <taxon>Eukaryota</taxon>
        <taxon>Viridiplantae</taxon>
        <taxon>Chlorophyta</taxon>
        <taxon>core chlorophytes</taxon>
        <taxon>Chlorodendrophyceae</taxon>
        <taxon>Chlorodendrales</taxon>
        <taxon>Chlorodendraceae</taxon>
        <taxon>Tetraselmis</taxon>
    </lineage>
</organism>
<reference evidence="1" key="1">
    <citation type="submission" date="2014-05" db="EMBL/GenBank/DDBJ databases">
        <title>The transcriptome of the halophilic microalga Tetraselmis sp. GSL018 isolated from the Great Salt Lake, Utah.</title>
        <authorList>
            <person name="Jinkerson R.E."/>
            <person name="D'Adamo S."/>
            <person name="Posewitz M.C."/>
        </authorList>
    </citation>
    <scope>NUCLEOTIDE SEQUENCE</scope>
    <source>
        <strain evidence="1">GSL018</strain>
    </source>
</reference>
<dbReference type="EMBL" id="GBEZ01025138">
    <property type="protein sequence ID" value="JAC61914.1"/>
    <property type="molecule type" value="Transcribed_RNA"/>
</dbReference>